<dbReference type="InterPro" id="IPR019734">
    <property type="entry name" value="TPR_rpt"/>
</dbReference>
<dbReference type="InterPro" id="IPR011990">
    <property type="entry name" value="TPR-like_helical_dom_sf"/>
</dbReference>
<name>A0A6S6SZU1_9BACT</name>
<dbReference type="Pfam" id="PF13424">
    <property type="entry name" value="TPR_12"/>
    <property type="match status" value="1"/>
</dbReference>
<feature type="repeat" description="TPR" evidence="1">
    <location>
        <begin position="201"/>
        <end position="234"/>
    </location>
</feature>
<dbReference type="AlphaFoldDB" id="A0A6S6SZU1"/>
<evidence type="ECO:0000256" key="1">
    <source>
        <dbReference type="PROSITE-ProRule" id="PRU00339"/>
    </source>
</evidence>
<dbReference type="PROSITE" id="PS50005">
    <property type="entry name" value="TPR"/>
    <property type="match status" value="1"/>
</dbReference>
<organism evidence="2">
    <name type="scientific">uncultured Sulfurovum sp</name>
    <dbReference type="NCBI Taxonomy" id="269237"/>
    <lineage>
        <taxon>Bacteria</taxon>
        <taxon>Pseudomonadati</taxon>
        <taxon>Campylobacterota</taxon>
        <taxon>Epsilonproteobacteria</taxon>
        <taxon>Campylobacterales</taxon>
        <taxon>Sulfurovaceae</taxon>
        <taxon>Sulfurovum</taxon>
        <taxon>environmental samples</taxon>
    </lineage>
</organism>
<evidence type="ECO:0000313" key="2">
    <source>
        <dbReference type="EMBL" id="CAA6808472.1"/>
    </source>
</evidence>
<accession>A0A6S6SZU1</accession>
<protein>
    <submittedName>
        <fullName evidence="2">Uncharacterized protein</fullName>
    </submittedName>
</protein>
<sequence length="317" mass="36025">MKQLIVFLLFGTFLFAKPFIPQDLNRTLLSLEQDEASKAIASLLQKVQAQPNNLVLVEELATLYIETAKKKANVSYMGYAKALLAPYLKKYSNNTTFILYQVDILQYTHAFDEALALLAPLTTKGAKEAKAYLMKATIYEAKEEYAPALRACKQLILRSSALLSATCISTMQSHLGKLEESYSLLEKVYAQNKQEQGSEQVWALTSLADMAYRLNQQEKALAYFKEALSINPSDHFVLRRMAEIYLEKKRYADVKTLLNAYSFVDALFLRETLAKEKLGENIMLEKERLSAYLKGLTLRDETPHQEDLPYFKALGLL</sequence>
<reference evidence="2" key="1">
    <citation type="submission" date="2020-01" db="EMBL/GenBank/DDBJ databases">
        <authorList>
            <person name="Meier V. D."/>
            <person name="Meier V D."/>
        </authorList>
    </citation>
    <scope>NUCLEOTIDE SEQUENCE</scope>
    <source>
        <strain evidence="2">HLG_WM_MAG_04</strain>
    </source>
</reference>
<keyword evidence="1" id="KW-0802">TPR repeat</keyword>
<proteinExistence type="predicted"/>
<dbReference type="SUPFAM" id="SSF48452">
    <property type="entry name" value="TPR-like"/>
    <property type="match status" value="1"/>
</dbReference>
<dbReference type="EMBL" id="CACVAX010000018">
    <property type="protein sequence ID" value="CAA6808472.1"/>
    <property type="molecule type" value="Genomic_DNA"/>
</dbReference>
<gene>
    <name evidence="2" type="ORF">HELGO_WM3871</name>
</gene>
<dbReference type="Gene3D" id="1.25.40.10">
    <property type="entry name" value="Tetratricopeptide repeat domain"/>
    <property type="match status" value="1"/>
</dbReference>
<dbReference type="SMART" id="SM00028">
    <property type="entry name" value="TPR"/>
    <property type="match status" value="2"/>
</dbReference>